<keyword evidence="1" id="KW-0812">Transmembrane</keyword>
<accession>A0ABQ8EX17</accession>
<dbReference type="Proteomes" id="UP001648503">
    <property type="component" value="Unassembled WGS sequence"/>
</dbReference>
<keyword evidence="3" id="KW-1185">Reference proteome</keyword>
<feature type="transmembrane region" description="Helical" evidence="1">
    <location>
        <begin position="13"/>
        <end position="35"/>
    </location>
</feature>
<organism evidence="2 3">
    <name type="scientific">Batrachochytrium salamandrivorans</name>
    <dbReference type="NCBI Taxonomy" id="1357716"/>
    <lineage>
        <taxon>Eukaryota</taxon>
        <taxon>Fungi</taxon>
        <taxon>Fungi incertae sedis</taxon>
        <taxon>Chytridiomycota</taxon>
        <taxon>Chytridiomycota incertae sedis</taxon>
        <taxon>Chytridiomycetes</taxon>
        <taxon>Rhizophydiales</taxon>
        <taxon>Rhizophydiales incertae sedis</taxon>
        <taxon>Batrachochytrium</taxon>
    </lineage>
</organism>
<evidence type="ECO:0000313" key="2">
    <source>
        <dbReference type="EMBL" id="KAH6587968.1"/>
    </source>
</evidence>
<protein>
    <submittedName>
        <fullName evidence="2">Uncharacterized protein</fullName>
    </submittedName>
</protein>
<evidence type="ECO:0000256" key="1">
    <source>
        <dbReference type="SAM" id="Phobius"/>
    </source>
</evidence>
<gene>
    <name evidence="2" type="ORF">BASA50_010987</name>
</gene>
<evidence type="ECO:0000313" key="3">
    <source>
        <dbReference type="Proteomes" id="UP001648503"/>
    </source>
</evidence>
<keyword evidence="1" id="KW-0472">Membrane</keyword>
<dbReference type="EMBL" id="JAFCIX010000547">
    <property type="protein sequence ID" value="KAH6587968.1"/>
    <property type="molecule type" value="Genomic_DNA"/>
</dbReference>
<proteinExistence type="predicted"/>
<name>A0ABQ8EX17_9FUNG</name>
<reference evidence="2 3" key="1">
    <citation type="submission" date="2021-02" db="EMBL/GenBank/DDBJ databases">
        <title>Variation within the Batrachochytrium salamandrivorans European outbreak.</title>
        <authorList>
            <person name="Kelly M."/>
            <person name="Pasmans F."/>
            <person name="Shea T.P."/>
            <person name="Munoz J.F."/>
            <person name="Carranza S."/>
            <person name="Cuomo C.A."/>
            <person name="Martel A."/>
        </authorList>
    </citation>
    <scope>NUCLEOTIDE SEQUENCE [LARGE SCALE GENOMIC DNA]</scope>
    <source>
        <strain evidence="2 3">AMFP18/2</strain>
    </source>
</reference>
<comment type="caution">
    <text evidence="2">The sequence shown here is derived from an EMBL/GenBank/DDBJ whole genome shotgun (WGS) entry which is preliminary data.</text>
</comment>
<sequence>MGLSRVADVLHKIVGVSLFTVTLVGSVNIGSMFFFKYRQANLAERLLEEETADVFASHYPAAVAPSSS</sequence>
<keyword evidence="1" id="KW-1133">Transmembrane helix</keyword>